<evidence type="ECO:0000256" key="2">
    <source>
        <dbReference type="ARBA" id="ARBA00023125"/>
    </source>
</evidence>
<comment type="caution">
    <text evidence="5">The sequence shown here is derived from an EMBL/GenBank/DDBJ whole genome shotgun (WGS) entry which is preliminary data.</text>
</comment>
<reference evidence="5 6" key="1">
    <citation type="submission" date="2015-12" db="EMBL/GenBank/DDBJ databases">
        <title>Genome sequence of Thalassospira xiamenensis MCCC 1A03005.</title>
        <authorList>
            <person name="Lu L."/>
            <person name="Lai Q."/>
            <person name="Shao Z."/>
            <person name="Qian P."/>
        </authorList>
    </citation>
    <scope>NUCLEOTIDE SEQUENCE [LARGE SCALE GENOMIC DNA]</scope>
    <source>
        <strain evidence="5 6">MCCC 1A03005</strain>
    </source>
</reference>
<organism evidence="5 6">
    <name type="scientific">Thalassospira xiamenensis</name>
    <dbReference type="NCBI Taxonomy" id="220697"/>
    <lineage>
        <taxon>Bacteria</taxon>
        <taxon>Pseudomonadati</taxon>
        <taxon>Pseudomonadota</taxon>
        <taxon>Alphaproteobacteria</taxon>
        <taxon>Rhodospirillales</taxon>
        <taxon>Thalassospiraceae</taxon>
        <taxon>Thalassospira</taxon>
    </lineage>
</organism>
<feature type="domain" description="HTH araC/xylS-type" evidence="4">
    <location>
        <begin position="197"/>
        <end position="295"/>
    </location>
</feature>
<dbReference type="PANTHER" id="PTHR46796:SF14">
    <property type="entry name" value="TRANSCRIPTIONAL REGULATORY PROTEIN"/>
    <property type="match status" value="1"/>
</dbReference>
<evidence type="ECO:0000259" key="4">
    <source>
        <dbReference type="PROSITE" id="PS01124"/>
    </source>
</evidence>
<dbReference type="InterPro" id="IPR009057">
    <property type="entry name" value="Homeodomain-like_sf"/>
</dbReference>
<gene>
    <name evidence="5" type="ORF">AUP40_14475</name>
</gene>
<dbReference type="Pfam" id="PF12833">
    <property type="entry name" value="HTH_18"/>
    <property type="match status" value="1"/>
</dbReference>
<dbReference type="SMART" id="SM00342">
    <property type="entry name" value="HTH_ARAC"/>
    <property type="match status" value="1"/>
</dbReference>
<keyword evidence="1" id="KW-0805">Transcription regulation</keyword>
<keyword evidence="6" id="KW-1185">Reference proteome</keyword>
<proteinExistence type="predicted"/>
<dbReference type="PANTHER" id="PTHR46796">
    <property type="entry name" value="HTH-TYPE TRANSCRIPTIONAL ACTIVATOR RHAS-RELATED"/>
    <property type="match status" value="1"/>
</dbReference>
<evidence type="ECO:0000256" key="1">
    <source>
        <dbReference type="ARBA" id="ARBA00023015"/>
    </source>
</evidence>
<keyword evidence="3" id="KW-0804">Transcription</keyword>
<evidence type="ECO:0000313" key="5">
    <source>
        <dbReference type="EMBL" id="KZD04771.1"/>
    </source>
</evidence>
<protein>
    <submittedName>
        <fullName evidence="5">Transcriptional regulator</fullName>
    </submittedName>
</protein>
<name>A0ABR5Y473_9PROT</name>
<dbReference type="Gene3D" id="1.10.10.60">
    <property type="entry name" value="Homeodomain-like"/>
    <property type="match status" value="2"/>
</dbReference>
<dbReference type="PROSITE" id="PS01124">
    <property type="entry name" value="HTH_ARAC_FAMILY_2"/>
    <property type="match status" value="1"/>
</dbReference>
<evidence type="ECO:0000313" key="6">
    <source>
        <dbReference type="Proteomes" id="UP000076167"/>
    </source>
</evidence>
<accession>A0ABR5Y473</accession>
<dbReference type="Proteomes" id="UP000076167">
    <property type="component" value="Unassembled WGS sequence"/>
</dbReference>
<keyword evidence="2" id="KW-0238">DNA-binding</keyword>
<sequence>MPDQTFHPHMTTKIEGITFLEELRFRRWNTGITDLWHVQCAETSGGSYVSEAPRLVAILECAGDAQFCIRANKNHTGEGRGDQGCLFYIPAGMHVTSEVQGSCRLRHLDIHLDTQRLEQCLGYKADSSVLEMPRIGFYDQRINALVRMIADDIATDSPSPALYGEGLLTALTSALLAPMPETDTTRKRGRLAPFQLRRTVDYIEQNCGRVIRLDELAELAGLSQSYFCSAFRESTGMPPHQWQMKARIERAKTMLRKCDTPLASIATQIGFADQAHLTRVFRRITGTTPGAWRREQAIVN</sequence>
<dbReference type="PROSITE" id="PS00041">
    <property type="entry name" value="HTH_ARAC_FAMILY_1"/>
    <property type="match status" value="1"/>
</dbReference>
<dbReference type="EMBL" id="LPXL01000016">
    <property type="protein sequence ID" value="KZD04771.1"/>
    <property type="molecule type" value="Genomic_DNA"/>
</dbReference>
<dbReference type="RefSeq" id="WP_063095267.1">
    <property type="nucleotide sequence ID" value="NZ_DFMA01000012.1"/>
</dbReference>
<dbReference type="InterPro" id="IPR018062">
    <property type="entry name" value="HTH_AraC-typ_CS"/>
</dbReference>
<evidence type="ECO:0000256" key="3">
    <source>
        <dbReference type="ARBA" id="ARBA00023163"/>
    </source>
</evidence>
<dbReference type="InterPro" id="IPR018060">
    <property type="entry name" value="HTH_AraC"/>
</dbReference>
<dbReference type="SUPFAM" id="SSF46689">
    <property type="entry name" value="Homeodomain-like"/>
    <property type="match status" value="2"/>
</dbReference>
<dbReference type="InterPro" id="IPR050204">
    <property type="entry name" value="AraC_XylS_family_regulators"/>
</dbReference>